<dbReference type="Pfam" id="PF13181">
    <property type="entry name" value="TPR_8"/>
    <property type="match status" value="1"/>
</dbReference>
<dbReference type="InterPro" id="IPR035952">
    <property type="entry name" value="Rhomboid-like_sf"/>
</dbReference>
<name>A0ABZ3ECA5_9STAP</name>
<evidence type="ECO:0000256" key="3">
    <source>
        <dbReference type="ARBA" id="ARBA00022692"/>
    </source>
</evidence>
<feature type="transmembrane region" description="Helical" evidence="8">
    <location>
        <begin position="342"/>
        <end position="361"/>
    </location>
</feature>
<evidence type="ECO:0000313" key="11">
    <source>
        <dbReference type="Proteomes" id="UP001436297"/>
    </source>
</evidence>
<dbReference type="InterPro" id="IPR011990">
    <property type="entry name" value="TPR-like_helical_dom_sf"/>
</dbReference>
<accession>A0ABZ3ECA5</accession>
<dbReference type="Gene3D" id="1.25.40.10">
    <property type="entry name" value="Tetratricopeptide repeat domain"/>
    <property type="match status" value="1"/>
</dbReference>
<keyword evidence="7" id="KW-0802">TPR repeat</keyword>
<comment type="subcellular location">
    <subcellularLocation>
        <location evidence="1">Membrane</location>
        <topology evidence="1">Multi-pass membrane protein</topology>
    </subcellularLocation>
</comment>
<dbReference type="SUPFAM" id="SSF48452">
    <property type="entry name" value="TPR-like"/>
    <property type="match status" value="1"/>
</dbReference>
<keyword evidence="10" id="KW-0645">Protease</keyword>
<protein>
    <submittedName>
        <fullName evidence="10">Rhomboid family intramembrane serine protease</fullName>
        <ecNumber evidence="10">3.4.21.105</ecNumber>
    </submittedName>
</protein>
<dbReference type="Proteomes" id="UP001436297">
    <property type="component" value="Chromosome"/>
</dbReference>
<keyword evidence="5 8" id="KW-1133">Transmembrane helix</keyword>
<dbReference type="GO" id="GO:0008233">
    <property type="term" value="F:peptidase activity"/>
    <property type="evidence" value="ECO:0007669"/>
    <property type="project" value="UniProtKB-KW"/>
</dbReference>
<evidence type="ECO:0000256" key="1">
    <source>
        <dbReference type="ARBA" id="ARBA00004141"/>
    </source>
</evidence>
<dbReference type="InterPro" id="IPR019734">
    <property type="entry name" value="TPR_rpt"/>
</dbReference>
<feature type="transmembrane region" description="Helical" evidence="8">
    <location>
        <begin position="315"/>
        <end position="335"/>
    </location>
</feature>
<comment type="similarity">
    <text evidence="2">Belongs to the peptidase S54 family.</text>
</comment>
<evidence type="ECO:0000256" key="7">
    <source>
        <dbReference type="PROSITE-ProRule" id="PRU00339"/>
    </source>
</evidence>
<dbReference type="EMBL" id="CP128355">
    <property type="protein sequence ID" value="XAF70175.1"/>
    <property type="molecule type" value="Genomic_DNA"/>
</dbReference>
<organism evidence="10 11">
    <name type="scientific">Staphylococcus hsinchuensis</name>
    <dbReference type="NCBI Taxonomy" id="3051183"/>
    <lineage>
        <taxon>Bacteria</taxon>
        <taxon>Bacillati</taxon>
        <taxon>Bacillota</taxon>
        <taxon>Bacilli</taxon>
        <taxon>Bacillales</taxon>
        <taxon>Staphylococcaceae</taxon>
        <taxon>Staphylococcus</taxon>
    </lineage>
</organism>
<reference evidence="10 11" key="1">
    <citation type="journal article" date="2024" name="Pathogens">
        <title>Staphylococcus hsinchuensis sp. nov., Isolated from Soymilk.</title>
        <authorList>
            <person name="Wang Y.T."/>
            <person name="Lin Y.C."/>
            <person name="Hsieh Y.H."/>
            <person name="Lin Y.T."/>
            <person name="Hamada M."/>
            <person name="Chen C.C."/>
            <person name="Liou J.S."/>
            <person name="Lee A.Y."/>
            <person name="Zhang W.L."/>
            <person name="Chen Y.T."/>
            <person name="Huang C.H."/>
        </authorList>
    </citation>
    <scope>NUCLEOTIDE SEQUENCE [LARGE SCALE GENOMIC DNA]</scope>
    <source>
        <strain evidence="10 11">H164</strain>
    </source>
</reference>
<dbReference type="Gene3D" id="1.20.1540.10">
    <property type="entry name" value="Rhomboid-like"/>
    <property type="match status" value="1"/>
</dbReference>
<sequence>MYTEKHYWKTIYTWIKYLNYEVVHRNQQDDEIWLANKRKQSVVVFKNGANTTQEVRFSKERIIDHQEDITSYLDFEPKHFNLYIFTEKTFADEHLDETDPIKLKVKVIREEHQIDQLLPNFAIKQLYSRREKQTPTFYKNRVLHNGELEKHMIKFAPVTYSLIAINVIIWLFMIVYLNHFSDIKLLDVGGLVHFNVVHGEWYRLISSIFLHYNFEHIFMNMLSLFIFGKIVESIIGSWRMLGIFIISGIFANFASLSFNTDTVSVGASGAIFGLIGAIIVFMYLSQKYDRKLIIQLLVVIAILILLSLLMSNVNIVAHIGGFIGGALITLMGYYFHKDRNRFWIVVIIILLLFIAAQIRLFTIKEVNIYNAIITKEMKKGNYSKADKMVDQTFKKNYADAQTYYLSGLITSERSSKSEGMASWKRGLDHYPDSGLLNYQLAVANRSLNDNDKAKKYIKKAVKIDPNNSDYKDLQKELSD</sequence>
<feature type="repeat" description="TPR" evidence="7">
    <location>
        <begin position="434"/>
        <end position="467"/>
    </location>
</feature>
<feature type="transmembrane region" description="Helical" evidence="8">
    <location>
        <begin position="292"/>
        <end position="309"/>
    </location>
</feature>
<dbReference type="SUPFAM" id="SSF144091">
    <property type="entry name" value="Rhomboid-like"/>
    <property type="match status" value="1"/>
</dbReference>
<evidence type="ECO:0000256" key="5">
    <source>
        <dbReference type="ARBA" id="ARBA00022989"/>
    </source>
</evidence>
<dbReference type="InterPro" id="IPR022764">
    <property type="entry name" value="Peptidase_S54_rhomboid_dom"/>
</dbReference>
<dbReference type="RefSeq" id="WP_251520635.1">
    <property type="nucleotide sequence ID" value="NZ_CP128355.1"/>
</dbReference>
<dbReference type="EC" id="3.4.21.105" evidence="10"/>
<dbReference type="CDD" id="cd06174">
    <property type="entry name" value="MFS"/>
    <property type="match status" value="1"/>
</dbReference>
<evidence type="ECO:0000313" key="10">
    <source>
        <dbReference type="EMBL" id="XAF70175.1"/>
    </source>
</evidence>
<feature type="transmembrane region" description="Helical" evidence="8">
    <location>
        <begin position="158"/>
        <end position="181"/>
    </location>
</feature>
<dbReference type="PANTHER" id="PTHR43731">
    <property type="entry name" value="RHOMBOID PROTEASE"/>
    <property type="match status" value="1"/>
</dbReference>
<proteinExistence type="inferred from homology"/>
<evidence type="ECO:0000256" key="6">
    <source>
        <dbReference type="ARBA" id="ARBA00023136"/>
    </source>
</evidence>
<feature type="transmembrane region" description="Helical" evidence="8">
    <location>
        <begin position="201"/>
        <end position="228"/>
    </location>
</feature>
<dbReference type="PANTHER" id="PTHR43731:SF14">
    <property type="entry name" value="PRESENILIN-ASSOCIATED RHOMBOID-LIKE PROTEIN, MITOCHONDRIAL"/>
    <property type="match status" value="1"/>
</dbReference>
<feature type="transmembrane region" description="Helical" evidence="8">
    <location>
        <begin position="264"/>
        <end position="285"/>
    </location>
</feature>
<gene>
    <name evidence="10" type="ORF">QQM35_08875</name>
</gene>
<dbReference type="Pfam" id="PF01694">
    <property type="entry name" value="Rhomboid"/>
    <property type="match status" value="1"/>
</dbReference>
<dbReference type="SMART" id="SM00028">
    <property type="entry name" value="TPR"/>
    <property type="match status" value="2"/>
</dbReference>
<dbReference type="PROSITE" id="PS50005">
    <property type="entry name" value="TPR"/>
    <property type="match status" value="1"/>
</dbReference>
<feature type="transmembrane region" description="Helical" evidence="8">
    <location>
        <begin position="240"/>
        <end position="258"/>
    </location>
</feature>
<evidence type="ECO:0000256" key="8">
    <source>
        <dbReference type="SAM" id="Phobius"/>
    </source>
</evidence>
<evidence type="ECO:0000256" key="2">
    <source>
        <dbReference type="ARBA" id="ARBA00009045"/>
    </source>
</evidence>
<feature type="domain" description="Peptidase S54 rhomboid" evidence="9">
    <location>
        <begin position="199"/>
        <end position="332"/>
    </location>
</feature>
<keyword evidence="3 8" id="KW-0812">Transmembrane</keyword>
<keyword evidence="11" id="KW-1185">Reference proteome</keyword>
<evidence type="ECO:0000256" key="4">
    <source>
        <dbReference type="ARBA" id="ARBA00022801"/>
    </source>
</evidence>
<dbReference type="InterPro" id="IPR050925">
    <property type="entry name" value="Rhomboid_protease_S54"/>
</dbReference>
<dbReference type="GO" id="GO:0006508">
    <property type="term" value="P:proteolysis"/>
    <property type="evidence" value="ECO:0007669"/>
    <property type="project" value="UniProtKB-KW"/>
</dbReference>
<evidence type="ECO:0000259" key="9">
    <source>
        <dbReference type="Pfam" id="PF01694"/>
    </source>
</evidence>
<keyword evidence="4 10" id="KW-0378">Hydrolase</keyword>
<keyword evidence="6 8" id="KW-0472">Membrane</keyword>